<dbReference type="Pfam" id="PF09329">
    <property type="entry name" value="zf-primase"/>
    <property type="match status" value="1"/>
</dbReference>
<dbReference type="OrthoDB" id="202825at2759"/>
<dbReference type="InterPro" id="IPR012340">
    <property type="entry name" value="NA-bd_OB-fold"/>
</dbReference>
<dbReference type="EMBL" id="KV428004">
    <property type="protein sequence ID" value="KZT44445.1"/>
    <property type="molecule type" value="Genomic_DNA"/>
</dbReference>
<dbReference type="PANTHER" id="PTHR13454">
    <property type="entry name" value="PROTEIN MCM10 HOMOLOG"/>
    <property type="match status" value="1"/>
</dbReference>
<organism evidence="4 5">
    <name type="scientific">Sistotremastrum suecicum HHB10207 ss-3</name>
    <dbReference type="NCBI Taxonomy" id="1314776"/>
    <lineage>
        <taxon>Eukaryota</taxon>
        <taxon>Fungi</taxon>
        <taxon>Dikarya</taxon>
        <taxon>Basidiomycota</taxon>
        <taxon>Agaricomycotina</taxon>
        <taxon>Agaricomycetes</taxon>
        <taxon>Sistotremastrales</taxon>
        <taxon>Sistotremastraceae</taxon>
        <taxon>Sistotremastrum</taxon>
    </lineage>
</organism>
<protein>
    <recommendedName>
        <fullName evidence="3">Zinc finger Mcm10/DnaG-type domain-containing protein</fullName>
    </recommendedName>
</protein>
<evidence type="ECO:0000256" key="1">
    <source>
        <dbReference type="ARBA" id="ARBA00009679"/>
    </source>
</evidence>
<comment type="similarity">
    <text evidence="1">Belongs to the MCM10 family.</text>
</comment>
<dbReference type="GO" id="GO:0003688">
    <property type="term" value="F:DNA replication origin binding"/>
    <property type="evidence" value="ECO:0007669"/>
    <property type="project" value="TreeGrafter"/>
</dbReference>
<feature type="domain" description="Zinc finger Mcm10/DnaG-type" evidence="3">
    <location>
        <begin position="384"/>
        <end position="432"/>
    </location>
</feature>
<feature type="region of interest" description="Disordered" evidence="2">
    <location>
        <begin position="29"/>
        <end position="173"/>
    </location>
</feature>
<dbReference type="GO" id="GO:0006270">
    <property type="term" value="P:DNA replication initiation"/>
    <property type="evidence" value="ECO:0007669"/>
    <property type="project" value="InterPro"/>
</dbReference>
<dbReference type="AlphaFoldDB" id="A0A166J7B3"/>
<sequence length="699" mass="75647">MESLSHKITADADRQADIRRQIEVLQAQLQEFPEPSSSSSVSQSIPTKQILAPKTPSPKKKPPPPAAPIASTSASATQRAVSRNAPQSNPTVAQQPSATSSGFLSSLSNLKRNADHEDTEPIQRSTGFSEAPASARNLDEQRDDSLAIIEKLEIGPLEHKPPPDDPTFARYEPNSGIYLSSRSLPHDTLQDHLRGRYYLSPSMLYSVIRLTSNNQAYDVPVEGDWVTIAVIAERGPVKVTTMPSSTVESESRFKGDSGDRKSSGKKYLSLKLVDFGSRSSSSSNVKKEIRGDALLNLLLFESDTYSREVKDGQERFATKIYKGGSGGAFEMCASLREGTVLAILNPRVLKPFQRGGVGGDRKPHPRDNVLAITPSSASSLLVVGQSRDLGLCRAMRKDGKACGSWFDKTVNGESGVCEWHVVQAVKSKRASRAEFSVGTTGMSTTPGSRYAKKPKFDAESKTGLLPSSKQRGSGDATYVFAGAAISTAGNLDEFVGEKIGRGRQERLKRKREQEEGERAFTSAIENKSATRDTNMLLAARDALVKDKQKEKEKDKGKGNAKSKPRDTSSSLLDPLRKENKASQHAYSVDLIKAIGFNPTRAGADKLKSNENIQEKLAALQSKSSTEAPELGPRPGKKHRTSVVNPTAHKAAPDRVKANKSDPEEDSDDTDLSFGVAKWLMGAKAVVPGSDSDLEIEPSS</sequence>
<dbReference type="Gene3D" id="2.40.50.140">
    <property type="entry name" value="Nucleic acid-binding proteins"/>
    <property type="match status" value="1"/>
</dbReference>
<evidence type="ECO:0000313" key="5">
    <source>
        <dbReference type="Proteomes" id="UP000076798"/>
    </source>
</evidence>
<reference evidence="4 5" key="1">
    <citation type="journal article" date="2016" name="Mol. Biol. Evol.">
        <title>Comparative Genomics of Early-Diverging Mushroom-Forming Fungi Provides Insights into the Origins of Lignocellulose Decay Capabilities.</title>
        <authorList>
            <person name="Nagy L.G."/>
            <person name="Riley R."/>
            <person name="Tritt A."/>
            <person name="Adam C."/>
            <person name="Daum C."/>
            <person name="Floudas D."/>
            <person name="Sun H."/>
            <person name="Yadav J.S."/>
            <person name="Pangilinan J."/>
            <person name="Larsson K.H."/>
            <person name="Matsuura K."/>
            <person name="Barry K."/>
            <person name="Labutti K."/>
            <person name="Kuo R."/>
            <person name="Ohm R.A."/>
            <person name="Bhattacharya S.S."/>
            <person name="Shirouzu T."/>
            <person name="Yoshinaga Y."/>
            <person name="Martin F.M."/>
            <person name="Grigoriev I.V."/>
            <person name="Hibbett D.S."/>
        </authorList>
    </citation>
    <scope>NUCLEOTIDE SEQUENCE [LARGE SCALE GENOMIC DNA]</scope>
    <source>
        <strain evidence="4 5">HHB10207 ss-3</strain>
    </source>
</reference>
<feature type="region of interest" description="Disordered" evidence="2">
    <location>
        <begin position="241"/>
        <end position="263"/>
    </location>
</feature>
<dbReference type="GO" id="GO:0043596">
    <property type="term" value="C:nuclear replication fork"/>
    <property type="evidence" value="ECO:0007669"/>
    <property type="project" value="TreeGrafter"/>
</dbReference>
<dbReference type="STRING" id="1314776.A0A166J7B3"/>
<evidence type="ECO:0000313" key="4">
    <source>
        <dbReference type="EMBL" id="KZT44445.1"/>
    </source>
</evidence>
<feature type="compositionally biased region" description="Polar residues" evidence="2">
    <location>
        <begin position="437"/>
        <end position="447"/>
    </location>
</feature>
<feature type="region of interest" description="Disordered" evidence="2">
    <location>
        <begin position="502"/>
        <end position="580"/>
    </location>
</feature>
<dbReference type="InterPro" id="IPR015408">
    <property type="entry name" value="Znf_Mcm10/DnaG"/>
</dbReference>
<feature type="compositionally biased region" description="Basic and acidic residues" evidence="2">
    <location>
        <begin position="249"/>
        <end position="262"/>
    </location>
</feature>
<feature type="compositionally biased region" description="Basic and acidic residues" evidence="2">
    <location>
        <begin position="542"/>
        <end position="557"/>
    </location>
</feature>
<feature type="region of interest" description="Disordered" evidence="2">
    <location>
        <begin position="605"/>
        <end position="670"/>
    </location>
</feature>
<dbReference type="PANTHER" id="PTHR13454:SF11">
    <property type="entry name" value="PROTEIN MCM10 HOMOLOG"/>
    <property type="match status" value="1"/>
</dbReference>
<feature type="compositionally biased region" description="Basic and acidic residues" evidence="2">
    <location>
        <begin position="650"/>
        <end position="661"/>
    </location>
</feature>
<feature type="compositionally biased region" description="Low complexity" evidence="2">
    <location>
        <begin position="97"/>
        <end position="110"/>
    </location>
</feature>
<name>A0A166J7B3_9AGAM</name>
<evidence type="ECO:0000256" key="2">
    <source>
        <dbReference type="SAM" id="MobiDB-lite"/>
    </source>
</evidence>
<feature type="compositionally biased region" description="Basic and acidic residues" evidence="2">
    <location>
        <begin position="502"/>
        <end position="518"/>
    </location>
</feature>
<dbReference type="Proteomes" id="UP000076798">
    <property type="component" value="Unassembled WGS sequence"/>
</dbReference>
<feature type="compositionally biased region" description="Basic and acidic residues" evidence="2">
    <location>
        <begin position="112"/>
        <end position="121"/>
    </location>
</feature>
<evidence type="ECO:0000259" key="3">
    <source>
        <dbReference type="Pfam" id="PF09329"/>
    </source>
</evidence>
<feature type="compositionally biased region" description="Polar residues" evidence="2">
    <location>
        <begin position="523"/>
        <end position="533"/>
    </location>
</feature>
<feature type="region of interest" description="Disordered" evidence="2">
    <location>
        <begin position="437"/>
        <end position="473"/>
    </location>
</feature>
<dbReference type="GO" id="GO:0003697">
    <property type="term" value="F:single-stranded DNA binding"/>
    <property type="evidence" value="ECO:0007669"/>
    <property type="project" value="InterPro"/>
</dbReference>
<feature type="compositionally biased region" description="Low complexity" evidence="2">
    <location>
        <begin position="68"/>
        <end position="77"/>
    </location>
</feature>
<dbReference type="InterPro" id="IPR040184">
    <property type="entry name" value="Mcm10"/>
</dbReference>
<gene>
    <name evidence="4" type="ORF">SISSUDRAFT_995845</name>
</gene>
<proteinExistence type="inferred from homology"/>
<keyword evidence="5" id="KW-1185">Reference proteome</keyword>
<accession>A0A166J7B3</accession>
<feature type="compositionally biased region" description="Polar residues" evidence="2">
    <location>
        <begin position="78"/>
        <end position="96"/>
    </location>
</feature>
<feature type="compositionally biased region" description="Basic and acidic residues" evidence="2">
    <location>
        <begin position="137"/>
        <end position="163"/>
    </location>
</feature>